<dbReference type="EMBL" id="JABAFA010000066">
    <property type="protein sequence ID" value="NMD99846.1"/>
    <property type="molecule type" value="Genomic_DNA"/>
</dbReference>
<dbReference type="SUPFAM" id="SSF69279">
    <property type="entry name" value="Phage tail proteins"/>
    <property type="match status" value="1"/>
</dbReference>
<comment type="caution">
    <text evidence="2">The sequence shown here is derived from an EMBL/GenBank/DDBJ whole genome shotgun (WGS) entry which is preliminary data.</text>
</comment>
<evidence type="ECO:0000313" key="2">
    <source>
        <dbReference type="EMBL" id="NMD99846.1"/>
    </source>
</evidence>
<protein>
    <recommendedName>
        <fullName evidence="1">YqbQ/XkdQ domain-containing protein</fullName>
    </recommendedName>
</protein>
<dbReference type="Proteomes" id="UP000543804">
    <property type="component" value="Unassembled WGS sequence"/>
</dbReference>
<gene>
    <name evidence="2" type="ORF">HF878_10345</name>
</gene>
<keyword evidence="3" id="KW-1185">Reference proteome</keyword>
<organism evidence="2 3">
    <name type="scientific">Selenomonas bovis</name>
    <dbReference type="NCBI Taxonomy" id="416586"/>
    <lineage>
        <taxon>Bacteria</taxon>
        <taxon>Bacillati</taxon>
        <taxon>Bacillota</taxon>
        <taxon>Negativicutes</taxon>
        <taxon>Selenomonadales</taxon>
        <taxon>Selenomonadaceae</taxon>
        <taxon>Selenomonas</taxon>
    </lineage>
</organism>
<name>A0A848B8R8_9FIRM</name>
<dbReference type="AlphaFoldDB" id="A0A848B8R8"/>
<dbReference type="InterPro" id="IPR056937">
    <property type="entry name" value="YqbQ/XkdQ"/>
</dbReference>
<evidence type="ECO:0000313" key="3">
    <source>
        <dbReference type="Proteomes" id="UP000543804"/>
    </source>
</evidence>
<dbReference type="RefSeq" id="WP_170078045.1">
    <property type="nucleotide sequence ID" value="NZ_JABAFA010000066.1"/>
</dbReference>
<feature type="domain" description="YqbQ/XkdQ" evidence="1">
    <location>
        <begin position="18"/>
        <end position="342"/>
    </location>
</feature>
<proteinExistence type="predicted"/>
<dbReference type="Pfam" id="PF24032">
    <property type="entry name" value="YQBQ"/>
    <property type="match status" value="1"/>
</dbReference>
<reference evidence="2 3" key="1">
    <citation type="submission" date="2020-04" db="EMBL/GenBank/DDBJ databases">
        <authorList>
            <person name="Hitch T.C.A."/>
            <person name="Wylensek D."/>
            <person name="Clavel T."/>
        </authorList>
    </citation>
    <scope>NUCLEOTIDE SEQUENCE [LARGE SCALE GENOMIC DNA]</scope>
    <source>
        <strain evidence="2 3">PG-130-P53-12</strain>
    </source>
</reference>
<evidence type="ECO:0000259" key="1">
    <source>
        <dbReference type="Pfam" id="PF24032"/>
    </source>
</evidence>
<accession>A0A848B8R8</accession>
<sequence length="360" mass="40472">MRIKIKDTDVTPLVISCTWSGSRLTVARTLDFTIVQDDRDENIPIVEADTGITVYGYKEADTETQTGALSAQTAAENADKQEEQPVFIGNIYKIERDRAKGTLHITAHDHAFVLAHSKTTRKFTSITPEEITKQICAELGVLPGNIVETGTPVSFIANRKTGYQIIMGAYNEAAKIIKQQAGKDENGKDKEDPKYQLLMNGAKLNVIKKGELIKSFVLDAAANMTESTYAESIENIVNQVMIVDKEGNRQSYVKDDDDIKKHSMFQDVYKEDPNKDTQTEAKALLKKPDRTGTVVALGDYRVISSYSVEVRDSLQNSQSAQFWVKSDTHTFRDGEHEMKLVLEYENMMEDEKVEKEKDKK</sequence>